<comment type="caution">
    <text evidence="1">The sequence shown here is derived from an EMBL/GenBank/DDBJ whole genome shotgun (WGS) entry which is preliminary data.</text>
</comment>
<dbReference type="RefSeq" id="WP_008308306.1">
    <property type="nucleotide sequence ID" value="NZ_AOLW01000011.1"/>
</dbReference>
<proteinExistence type="predicted"/>
<keyword evidence="2" id="KW-1185">Reference proteome</keyword>
<dbReference type="Proteomes" id="UP000011623">
    <property type="component" value="Unassembled WGS sequence"/>
</dbReference>
<dbReference type="EMBL" id="AOLW01000011">
    <property type="protein sequence ID" value="EMA23841.1"/>
    <property type="molecule type" value="Genomic_DNA"/>
</dbReference>
<evidence type="ECO:0000313" key="2">
    <source>
        <dbReference type="Proteomes" id="UP000011623"/>
    </source>
</evidence>
<protein>
    <submittedName>
        <fullName evidence="1">Uncharacterized protein</fullName>
    </submittedName>
</protein>
<gene>
    <name evidence="1" type="ORF">C442_04946</name>
</gene>
<organism evidence="1 2">
    <name type="scientific">Haloarcula amylolytica JCM 13557</name>
    <dbReference type="NCBI Taxonomy" id="1227452"/>
    <lineage>
        <taxon>Archaea</taxon>
        <taxon>Methanobacteriati</taxon>
        <taxon>Methanobacteriota</taxon>
        <taxon>Stenosarchaea group</taxon>
        <taxon>Halobacteria</taxon>
        <taxon>Halobacteriales</taxon>
        <taxon>Haloarculaceae</taxon>
        <taxon>Haloarcula</taxon>
    </lineage>
</organism>
<evidence type="ECO:0000313" key="1">
    <source>
        <dbReference type="EMBL" id="EMA23841.1"/>
    </source>
</evidence>
<reference evidence="1 2" key="1">
    <citation type="journal article" date="2014" name="PLoS Genet.">
        <title>Phylogenetically driven sequencing of extremely halophilic archaea reveals strategies for static and dynamic osmo-response.</title>
        <authorList>
            <person name="Becker E.A."/>
            <person name="Seitzer P.M."/>
            <person name="Tritt A."/>
            <person name="Larsen D."/>
            <person name="Krusor M."/>
            <person name="Yao A.I."/>
            <person name="Wu D."/>
            <person name="Madern D."/>
            <person name="Eisen J.A."/>
            <person name="Darling A.E."/>
            <person name="Facciotti M.T."/>
        </authorList>
    </citation>
    <scope>NUCLEOTIDE SEQUENCE [LARGE SCALE GENOMIC DNA]</scope>
    <source>
        <strain evidence="1 2">JCM 13557</strain>
    </source>
</reference>
<dbReference type="AlphaFoldDB" id="M0KRH1"/>
<accession>M0KRH1</accession>
<name>M0KRH1_9EURY</name>
<sequence length="81" mass="9005">MEEVKMSYTRVTLIYSNQSVAAPLLERLAVTADELPDTCHEGCYLLTQVSNGMVGSRGGVACNAPFEVVIHDDRFWTRANR</sequence>